<evidence type="ECO:0008006" key="4">
    <source>
        <dbReference type="Google" id="ProtNLM"/>
    </source>
</evidence>
<dbReference type="GO" id="GO:0140359">
    <property type="term" value="F:ABC-type transporter activity"/>
    <property type="evidence" value="ECO:0007669"/>
    <property type="project" value="InterPro"/>
</dbReference>
<name>A0A2S8FHG6_9BACT</name>
<dbReference type="GO" id="GO:0005886">
    <property type="term" value="C:plasma membrane"/>
    <property type="evidence" value="ECO:0007669"/>
    <property type="project" value="UniProtKB-SubCell"/>
</dbReference>
<dbReference type="EMBL" id="PUIA01000037">
    <property type="protein sequence ID" value="PQO31344.1"/>
    <property type="molecule type" value="Genomic_DNA"/>
</dbReference>
<organism evidence="2 3">
    <name type="scientific">Blastopirellula marina</name>
    <dbReference type="NCBI Taxonomy" id="124"/>
    <lineage>
        <taxon>Bacteria</taxon>
        <taxon>Pseudomonadati</taxon>
        <taxon>Planctomycetota</taxon>
        <taxon>Planctomycetia</taxon>
        <taxon>Pirellulales</taxon>
        <taxon>Pirellulaceae</taxon>
        <taxon>Blastopirellula</taxon>
    </lineage>
</organism>
<dbReference type="Proteomes" id="UP000240009">
    <property type="component" value="Unassembled WGS sequence"/>
</dbReference>
<dbReference type="PANTHER" id="PTHR37305">
    <property type="entry name" value="INTEGRAL MEMBRANE PROTEIN-RELATED"/>
    <property type="match status" value="1"/>
</dbReference>
<feature type="transmembrane region" description="Helical" evidence="1">
    <location>
        <begin position="221"/>
        <end position="239"/>
    </location>
</feature>
<feature type="transmembrane region" description="Helical" evidence="1">
    <location>
        <begin position="291"/>
        <end position="316"/>
    </location>
</feature>
<dbReference type="PANTHER" id="PTHR37305:SF2">
    <property type="entry name" value="BACITRACIN TRANSPORT PERMEASE PROTEIN BCRB"/>
    <property type="match status" value="1"/>
</dbReference>
<dbReference type="AlphaFoldDB" id="A0A2S8FHG6"/>
<feature type="transmembrane region" description="Helical" evidence="1">
    <location>
        <begin position="15"/>
        <end position="34"/>
    </location>
</feature>
<keyword evidence="1" id="KW-0812">Transmembrane</keyword>
<comment type="caution">
    <text evidence="2">The sequence shown here is derived from an EMBL/GenBank/DDBJ whole genome shotgun (WGS) entry which is preliminary data.</text>
</comment>
<feature type="transmembrane region" description="Helical" evidence="1">
    <location>
        <begin position="125"/>
        <end position="146"/>
    </location>
</feature>
<feature type="transmembrane region" description="Helical" evidence="1">
    <location>
        <begin position="72"/>
        <end position="91"/>
    </location>
</feature>
<gene>
    <name evidence="2" type="ORF">C5Y96_13470</name>
</gene>
<keyword evidence="1" id="KW-1133">Transmembrane helix</keyword>
<dbReference type="Pfam" id="PF12679">
    <property type="entry name" value="ABC2_membrane_2"/>
    <property type="match status" value="1"/>
</dbReference>
<dbReference type="OrthoDB" id="266591at2"/>
<keyword evidence="1" id="KW-0472">Membrane</keyword>
<protein>
    <recommendedName>
        <fullName evidence="4">ABC transporter permease</fullName>
    </recommendedName>
</protein>
<evidence type="ECO:0000313" key="3">
    <source>
        <dbReference type="Proteomes" id="UP000240009"/>
    </source>
</evidence>
<proteinExistence type="predicted"/>
<sequence>MNLAMLRQVWRESRLLMLGCSIALFAFCWVRVWIVGRIDMSRFQGILEILRPEFENFSSIDFEQALTYPGRVGFTFTEPMVILLIVVWGIARGSDTVSGPLGKGTMEMMLSQPISRFQYLMSKNLVTLLGTMIIAASAYAGLACGIQTTTVKIEQKPIKMQIPLVKIQVEVPFTQDPNAPTRVPLANFVEKEDMFPSALNLMGLGIFFAGFTTLMSSWDQYRWRTIAIAAAFLIIQLMLRVLSLSMEDMTWLRYTTIFSLYEPEVLVSYAVHTKDGAWSFFFQKSQEDWKLGGLAYLTFLAGGGLAGFAGATWIFCRRDLPAPV</sequence>
<reference evidence="2 3" key="1">
    <citation type="submission" date="2018-02" db="EMBL/GenBank/DDBJ databases">
        <title>Comparative genomes isolates from brazilian mangrove.</title>
        <authorList>
            <person name="Araujo J.E."/>
            <person name="Taketani R.G."/>
            <person name="Silva M.C.P."/>
            <person name="Loureco M.V."/>
            <person name="Andreote F.D."/>
        </authorList>
    </citation>
    <scope>NUCLEOTIDE SEQUENCE [LARGE SCALE GENOMIC DNA]</scope>
    <source>
        <strain evidence="2 3">HEX-2 MGV</strain>
    </source>
</reference>
<dbReference type="RefSeq" id="WP_105354120.1">
    <property type="nucleotide sequence ID" value="NZ_PUIA01000037.1"/>
</dbReference>
<feature type="transmembrane region" description="Helical" evidence="1">
    <location>
        <begin position="198"/>
        <end position="215"/>
    </location>
</feature>
<accession>A0A2S8FHG6</accession>
<evidence type="ECO:0000256" key="1">
    <source>
        <dbReference type="SAM" id="Phobius"/>
    </source>
</evidence>
<evidence type="ECO:0000313" key="2">
    <source>
        <dbReference type="EMBL" id="PQO31344.1"/>
    </source>
</evidence>